<accession>A0A5B9NI66</accession>
<proteinExistence type="predicted"/>
<keyword evidence="3" id="KW-1185">Reference proteome</keyword>
<evidence type="ECO:0000256" key="1">
    <source>
        <dbReference type="SAM" id="Phobius"/>
    </source>
</evidence>
<keyword evidence="1" id="KW-1133">Transmembrane helix</keyword>
<gene>
    <name evidence="2" type="ORF">NAHI_14</name>
</gene>
<organism evidence="2 3">
    <name type="scientific">Klebsiella phage vB_KpnP_NahiliMali</name>
    <dbReference type="NCBI Taxonomy" id="2591373"/>
    <lineage>
        <taxon>Viruses</taxon>
        <taxon>Duplodnaviria</taxon>
        <taxon>Heunggongvirae</taxon>
        <taxon>Uroviricota</taxon>
        <taxon>Caudoviricetes</taxon>
        <taxon>Autographivirales</taxon>
        <taxon>Autotranscriptaviridae</taxon>
        <taxon>Studiervirinae</taxon>
        <taxon>Ningirsuvirus</taxon>
        <taxon>Ningirsuvirus nahilimali</taxon>
    </lineage>
</organism>
<reference evidence="2 3" key="1">
    <citation type="submission" date="2019-04" db="EMBL/GenBank/DDBJ databases">
        <authorList>
            <person name="Foster K.K."/>
            <person name="Sharma R."/>
            <person name="Thurgood T.L."/>
            <person name="Kruger J.L."/>
            <person name="Loertscher E."/>
            <person name="Arens D.K."/>
            <person name="Thompson D.W."/>
            <person name="Johnson L."/>
            <person name="Walker J."/>
            <person name="Casjens S."/>
            <person name="Grose J.H."/>
        </authorList>
    </citation>
    <scope>NUCLEOTIDE SEQUENCE [LARGE SCALE GENOMIC DNA]</scope>
</reference>
<protein>
    <submittedName>
        <fullName evidence="2">Uncharacterized protein</fullName>
    </submittedName>
</protein>
<sequence>MSALHVAYIIAIILTIVLAWALNDDDDDDSGGPPTGHATHY</sequence>
<keyword evidence="1" id="KW-0472">Membrane</keyword>
<feature type="transmembrane region" description="Helical" evidence="1">
    <location>
        <begin position="6"/>
        <end position="23"/>
    </location>
</feature>
<dbReference type="Proteomes" id="UP000324182">
    <property type="component" value="Segment"/>
</dbReference>
<keyword evidence="1" id="KW-0812">Transmembrane</keyword>
<evidence type="ECO:0000313" key="2">
    <source>
        <dbReference type="EMBL" id="QEG13349.1"/>
    </source>
</evidence>
<dbReference type="EMBL" id="MN013085">
    <property type="protein sequence ID" value="QEG13349.1"/>
    <property type="molecule type" value="Genomic_DNA"/>
</dbReference>
<evidence type="ECO:0000313" key="3">
    <source>
        <dbReference type="Proteomes" id="UP000324182"/>
    </source>
</evidence>
<name>A0A5B9NI66_9CAUD</name>